<evidence type="ECO:0000313" key="2">
    <source>
        <dbReference type="Proteomes" id="UP000761534"/>
    </source>
</evidence>
<dbReference type="Proteomes" id="UP000761534">
    <property type="component" value="Unassembled WGS sequence"/>
</dbReference>
<dbReference type="AlphaFoldDB" id="A0A642VEI3"/>
<gene>
    <name evidence="1" type="ORF">TRICI_000094</name>
</gene>
<keyword evidence="2" id="KW-1185">Reference proteome</keyword>
<name>A0A642VEI3_9ASCO</name>
<evidence type="ECO:0000313" key="1">
    <source>
        <dbReference type="EMBL" id="KAA8917786.1"/>
    </source>
</evidence>
<protein>
    <recommendedName>
        <fullName evidence="3">F-box domain-containing protein</fullName>
    </recommendedName>
</protein>
<evidence type="ECO:0008006" key="3">
    <source>
        <dbReference type="Google" id="ProtNLM"/>
    </source>
</evidence>
<sequence length="533" mass="61874">MASFLKWVRNNVFNLEDGTKRNNRILGKLPLEVYYTIFDEHLSLYDITNAQCSCQFFRDIGRSVLWSRLFIQHGMIPTRDLRNERLLSGLYCFVGSKDLIYLDEEELLFLPTKRSIVVRRDLDAFYMLLHYKKDEIIPLVQYLRVNIDGRRDQGDAGALDQLFIPMAQHLSVLELYVSSAFGVEGRLNKLLHSLSSHAVVKLCIHPLLPGPIDELPIHYKDGLNIVALRFIQWDQRHNSYAISSWKQDDNTLLHYIQRYVQMLPSSLRRLVIDHRAFTFSDIMGLRLRLKNMVAKDFKTYLSGATSLAELTLRNFEPFVVDDSSSSWLPDTIQNLTLLNCKIQSLDSMSVTQLCISFTNYSNFRDFFMSYNLPNVECLYCDTTSIDETPDFISNDDRLHFPKINQVYWRGSLDLLPLVAPNATSYIFCGIQANLELESFVSKLYNIQTVFVQFNFNFPRPSLRKLKKVVTNSPREITQAYICKPCRDDTIYTTQLYRYLTPVPEHLFDLPVAYKVNIPLLKDLSDSVYSEAVE</sequence>
<reference evidence="1" key="1">
    <citation type="journal article" date="2019" name="G3 (Bethesda)">
        <title>Genome Assemblies of Two Rare Opportunistic Yeast Pathogens: Diutina rugosa (syn. Candida rugosa) and Trichomonascus ciferrii (syn. Candida ciferrii).</title>
        <authorList>
            <person name="Mixao V."/>
            <person name="Saus E."/>
            <person name="Hansen A.P."/>
            <person name="Lass-Florl C."/>
            <person name="Gabaldon T."/>
        </authorList>
    </citation>
    <scope>NUCLEOTIDE SEQUENCE</scope>
    <source>
        <strain evidence="1">CBS 4856</strain>
    </source>
</reference>
<dbReference type="VEuPathDB" id="FungiDB:TRICI_000094"/>
<comment type="caution">
    <text evidence="1">The sequence shown here is derived from an EMBL/GenBank/DDBJ whole genome shotgun (WGS) entry which is preliminary data.</text>
</comment>
<accession>A0A642VEI3</accession>
<organism evidence="1 2">
    <name type="scientific">Trichomonascus ciferrii</name>
    <dbReference type="NCBI Taxonomy" id="44093"/>
    <lineage>
        <taxon>Eukaryota</taxon>
        <taxon>Fungi</taxon>
        <taxon>Dikarya</taxon>
        <taxon>Ascomycota</taxon>
        <taxon>Saccharomycotina</taxon>
        <taxon>Dipodascomycetes</taxon>
        <taxon>Dipodascales</taxon>
        <taxon>Trichomonascaceae</taxon>
        <taxon>Trichomonascus</taxon>
        <taxon>Trichomonascus ciferrii complex</taxon>
    </lineage>
</organism>
<dbReference type="EMBL" id="SWFS01000011">
    <property type="protein sequence ID" value="KAA8917786.1"/>
    <property type="molecule type" value="Genomic_DNA"/>
</dbReference>
<proteinExistence type="predicted"/>